<dbReference type="Proteomes" id="UP000069654">
    <property type="component" value="Unassembled WGS sequence"/>
</dbReference>
<dbReference type="SUPFAM" id="SSF140453">
    <property type="entry name" value="EsxAB dimer-like"/>
    <property type="match status" value="1"/>
</dbReference>
<comment type="caution">
    <text evidence="1">The sequence shown here is derived from an EMBL/GenBank/DDBJ whole genome shotgun (WGS) entry which is preliminary data.</text>
</comment>
<sequence>MAGEVLKVSPSDLESAATAFDQSAGALGALEADAPLGDGAAAVAQLATGAACRTAQSEVAAAVTALADDLARYGSNLRTAVARYSGTDQAAAGAIAKAGV</sequence>
<evidence type="ECO:0008006" key="3">
    <source>
        <dbReference type="Google" id="ProtNLM"/>
    </source>
</evidence>
<protein>
    <recommendedName>
        <fullName evidence="3">ESX-1 secretion-associated protein</fullName>
    </recommendedName>
</protein>
<organism evidence="1 2">
    <name type="scientific">Mycolicibacterium thermoresistibile</name>
    <name type="common">Mycobacterium thermoresistibile</name>
    <dbReference type="NCBI Taxonomy" id="1797"/>
    <lineage>
        <taxon>Bacteria</taxon>
        <taxon>Bacillati</taxon>
        <taxon>Actinomycetota</taxon>
        <taxon>Actinomycetes</taxon>
        <taxon>Mycobacteriales</taxon>
        <taxon>Mycobacteriaceae</taxon>
        <taxon>Mycolicibacterium</taxon>
    </lineage>
</organism>
<reference evidence="2" key="2">
    <citation type="submission" date="2016-02" db="EMBL/GenBank/DDBJ databases">
        <title>Draft genome sequence of five rapidly growing Mycobacterium species.</title>
        <authorList>
            <person name="Katahira K."/>
            <person name="Gotou Y."/>
            <person name="Iida K."/>
            <person name="Ogura Y."/>
            <person name="Hayashi T."/>
        </authorList>
    </citation>
    <scope>NUCLEOTIDE SEQUENCE [LARGE SCALE GENOMIC DNA]</scope>
    <source>
        <strain evidence="2">JCM6362</strain>
    </source>
</reference>
<dbReference type="AlphaFoldDB" id="A0A100XCG4"/>
<gene>
    <name evidence="1" type="ORF">RMCT_1045</name>
</gene>
<dbReference type="EMBL" id="BCTB01000005">
    <property type="protein sequence ID" value="GAT14074.1"/>
    <property type="molecule type" value="Genomic_DNA"/>
</dbReference>
<dbReference type="InterPro" id="IPR036689">
    <property type="entry name" value="ESAT-6-like_sf"/>
</dbReference>
<evidence type="ECO:0000313" key="2">
    <source>
        <dbReference type="Proteomes" id="UP000069654"/>
    </source>
</evidence>
<dbReference type="RefSeq" id="WP_003925709.1">
    <property type="nucleotide sequence ID" value="NZ_BCTB01000005.1"/>
</dbReference>
<reference evidence="1 2" key="1">
    <citation type="journal article" date="2016" name="Genome Announc.">
        <title>Draft Genome Sequences of Five Rapidly Growing Mycobacterium Species, M. thermoresistibile, M. fortuitum subsp. acetamidolyticum, M. canariasense, M. brisbanense, and M. novocastrense.</title>
        <authorList>
            <person name="Katahira K."/>
            <person name="Ogura Y."/>
            <person name="Gotoh Y."/>
            <person name="Hayashi T."/>
        </authorList>
    </citation>
    <scope>NUCLEOTIDE SEQUENCE [LARGE SCALE GENOMIC DNA]</scope>
    <source>
        <strain evidence="1 2">JCM6362</strain>
    </source>
</reference>
<evidence type="ECO:0000313" key="1">
    <source>
        <dbReference type="EMBL" id="GAT14074.1"/>
    </source>
</evidence>
<name>A0A100XCG4_MYCTH</name>
<accession>A0A100XCG4</accession>
<proteinExistence type="predicted"/>
<dbReference type="STRING" id="1797.RMCT_1045"/>
<dbReference type="OMA" id="QTASACD"/>